<dbReference type="InterPro" id="IPR019417">
    <property type="entry name" value="DUF2415"/>
</dbReference>
<gene>
    <name evidence="3" type="ORF">TRUGW13939_01901</name>
</gene>
<feature type="compositionally biased region" description="Basic and acidic residues" evidence="1">
    <location>
        <begin position="462"/>
        <end position="473"/>
    </location>
</feature>
<evidence type="ECO:0000259" key="2">
    <source>
        <dbReference type="Pfam" id="PF10313"/>
    </source>
</evidence>
<evidence type="ECO:0000256" key="1">
    <source>
        <dbReference type="SAM" id="MobiDB-lite"/>
    </source>
</evidence>
<feature type="region of interest" description="Disordered" evidence="1">
    <location>
        <begin position="461"/>
        <end position="504"/>
    </location>
</feature>
<name>A0A7H8QLY4_TALRU</name>
<accession>A0A7H8QLY4</accession>
<dbReference type="InterPro" id="IPR015943">
    <property type="entry name" value="WD40/YVTN_repeat-like_dom_sf"/>
</dbReference>
<feature type="region of interest" description="Disordered" evidence="1">
    <location>
        <begin position="576"/>
        <end position="639"/>
    </location>
</feature>
<dbReference type="InterPro" id="IPR001680">
    <property type="entry name" value="WD40_rpt"/>
</dbReference>
<feature type="compositionally biased region" description="Low complexity" evidence="1">
    <location>
        <begin position="422"/>
        <end position="441"/>
    </location>
</feature>
<dbReference type="PANTHER" id="PTHR43991:SF9">
    <property type="entry name" value="DUF2415 DOMAIN-CONTAINING PROTEIN"/>
    <property type="match status" value="1"/>
</dbReference>
<evidence type="ECO:0000313" key="3">
    <source>
        <dbReference type="EMBL" id="QKX54812.1"/>
    </source>
</evidence>
<protein>
    <recommendedName>
        <fullName evidence="2">DUF2415 domain-containing protein</fullName>
    </recommendedName>
</protein>
<organism evidence="3 4">
    <name type="scientific">Talaromyces rugulosus</name>
    <name type="common">Penicillium rugulosum</name>
    <dbReference type="NCBI Taxonomy" id="121627"/>
    <lineage>
        <taxon>Eukaryota</taxon>
        <taxon>Fungi</taxon>
        <taxon>Dikarya</taxon>
        <taxon>Ascomycota</taxon>
        <taxon>Pezizomycotina</taxon>
        <taxon>Eurotiomycetes</taxon>
        <taxon>Eurotiomycetidae</taxon>
        <taxon>Eurotiales</taxon>
        <taxon>Trichocomaceae</taxon>
        <taxon>Talaromyces</taxon>
        <taxon>Talaromyces sect. Islandici</taxon>
    </lineage>
</organism>
<keyword evidence="4" id="KW-1185">Reference proteome</keyword>
<feature type="region of interest" description="Disordered" evidence="1">
    <location>
        <begin position="122"/>
        <end position="145"/>
    </location>
</feature>
<dbReference type="InterPro" id="IPR036322">
    <property type="entry name" value="WD40_repeat_dom_sf"/>
</dbReference>
<dbReference type="SUPFAM" id="SSF50978">
    <property type="entry name" value="WD40 repeat-like"/>
    <property type="match status" value="1"/>
</dbReference>
<feature type="compositionally biased region" description="Polar residues" evidence="1">
    <location>
        <begin position="539"/>
        <end position="559"/>
    </location>
</feature>
<dbReference type="KEGG" id="trg:TRUGW13939_01901"/>
<sequence>CLSTDALLLPSNRRFFPFKIPNFHRQLRHYISTADPDRIYLVVHKVVHSIHIKSQKWDTIERVPFEPKCLAAAYGWIVVGGSDNGECAFIKLPGRHAHTPRAETRAEGLDVDTALPIGLDFNSRTPTAAPDDEPSPSGIEGGQNDVPEIFTKSLSGSIVNSVSIHRFPGDNERFAHEDIVVISNNDKTVRLFSLTRTKVLQTINHPTCMNYSVMSPDSRILAAVGDENFAYFYRIVRDPSKIDYGEHGQRLSGWTCKFLSRMELPLSATMRTTDDGSCFTIAFSPSSHLCAIGSQAGLISVYDVESILQNKEDSQCRLQVFRSSRPDLDAGAVRSMAFSPDPWDLLVWVEDMGKFGIADIRSGFLRRQVVDLDKDGPDVEKVRTSFRSPFISRSSGDHLDNRPDEDSSSVHQAMLDFLGGTSSTSANPSSSERVSSLRESVQGLTDRERRIIEFLNTARWSSRQEGDDGERPPRTPSNLRHGANASSLGGAEIADTSPRTTSPFRSTDAALHELFREHYLGRVGSTDRSFGQRRRDSIVLSQPGSGSDSNMENTEDGNSTADVQVLLRWTTSPMEVQPFESPSQPEENNSAETDSRTIEIETTSPADRQSSQRSRSIPRRSSRPGAGTESRYDNPRSTAELRASVTAERLRRQRLAANETRSPRWFRDFLSNDAPERHLAYMPHDQEPGGTAGVGWGTDARSLYIGTVDGIFEFQINVQDRKSFPAFSFR</sequence>
<dbReference type="OrthoDB" id="418169at2759"/>
<dbReference type="SMART" id="SM00320">
    <property type="entry name" value="WD40"/>
    <property type="match status" value="3"/>
</dbReference>
<feature type="region of interest" description="Disordered" evidence="1">
    <location>
        <begin position="418"/>
        <end position="442"/>
    </location>
</feature>
<dbReference type="Proteomes" id="UP000509510">
    <property type="component" value="Chromosome I"/>
</dbReference>
<dbReference type="GeneID" id="55989411"/>
<reference evidence="4" key="1">
    <citation type="submission" date="2020-06" db="EMBL/GenBank/DDBJ databases">
        <title>A chromosome-scale genome assembly of Talaromyces rugulosus W13939.</title>
        <authorList>
            <person name="Wang B."/>
            <person name="Guo L."/>
            <person name="Ye K."/>
            <person name="Wang L."/>
        </authorList>
    </citation>
    <scope>NUCLEOTIDE SEQUENCE [LARGE SCALE GENOMIC DNA]</scope>
    <source>
        <strain evidence="4">W13939</strain>
    </source>
</reference>
<dbReference type="Gene3D" id="2.130.10.10">
    <property type="entry name" value="YVTN repeat-like/Quinoprotein amine dehydrogenase"/>
    <property type="match status" value="1"/>
</dbReference>
<feature type="region of interest" description="Disordered" evidence="1">
    <location>
        <begin position="526"/>
        <end position="559"/>
    </location>
</feature>
<dbReference type="Pfam" id="PF10313">
    <property type="entry name" value="DUF2415"/>
    <property type="match status" value="1"/>
</dbReference>
<feature type="non-terminal residue" evidence="3">
    <location>
        <position position="1"/>
    </location>
</feature>
<feature type="domain" description="DUF2415" evidence="2">
    <location>
        <begin position="331"/>
        <end position="370"/>
    </location>
</feature>
<dbReference type="AlphaFoldDB" id="A0A7H8QLY4"/>
<dbReference type="EMBL" id="CP055898">
    <property type="protein sequence ID" value="QKX54812.1"/>
    <property type="molecule type" value="Genomic_DNA"/>
</dbReference>
<feature type="compositionally biased region" description="Polar residues" evidence="1">
    <location>
        <begin position="576"/>
        <end position="592"/>
    </location>
</feature>
<evidence type="ECO:0000313" key="4">
    <source>
        <dbReference type="Proteomes" id="UP000509510"/>
    </source>
</evidence>
<proteinExistence type="predicted"/>
<dbReference type="RefSeq" id="XP_035340991.1">
    <property type="nucleotide sequence ID" value="XM_035485098.1"/>
</dbReference>
<dbReference type="PANTHER" id="PTHR43991">
    <property type="entry name" value="WD REPEAT PROTEIN (AFU_ORTHOLOGUE AFUA_8G05640)-RELATED"/>
    <property type="match status" value="1"/>
</dbReference>